<accession>A0A2S0UI85</accession>
<dbReference type="KEGG" id="geh:HYN69_02450"/>
<gene>
    <name evidence="1" type="ORF">HYN69_02450</name>
</gene>
<evidence type="ECO:0000313" key="2">
    <source>
        <dbReference type="Proteomes" id="UP000244496"/>
    </source>
</evidence>
<dbReference type="EMBL" id="CP028918">
    <property type="protein sequence ID" value="AWB47519.1"/>
    <property type="molecule type" value="Genomic_DNA"/>
</dbReference>
<dbReference type="Proteomes" id="UP000244496">
    <property type="component" value="Chromosome"/>
</dbReference>
<dbReference type="RefSeq" id="WP_108434346.1">
    <property type="nucleotide sequence ID" value="NZ_CP028918.1"/>
</dbReference>
<evidence type="ECO:0000313" key="1">
    <source>
        <dbReference type="EMBL" id="AWB47519.1"/>
    </source>
</evidence>
<protein>
    <submittedName>
        <fullName evidence="1">Uncharacterized protein</fullName>
    </submittedName>
</protein>
<sequence>MRGPDLFAHNKAIADVRCLFELRFLQGVVTPDVPLFDPFDQAFGVNDVIVDMAMVWFGEVWAAFGGMGRRLPVTMAGEDGFGLTPPLSPGD</sequence>
<name>A0A2S0UI85_9RHOB</name>
<dbReference type="Pfam" id="PF19926">
    <property type="entry name" value="DUF6389"/>
    <property type="match status" value="1"/>
</dbReference>
<dbReference type="AlphaFoldDB" id="A0A2S0UI85"/>
<proteinExistence type="predicted"/>
<reference evidence="1 2" key="1">
    <citation type="submission" date="2018-04" db="EMBL/GenBank/DDBJ databases">
        <title>Genome sequencing of Gemmobacter.</title>
        <authorList>
            <person name="Yi H."/>
            <person name="Baek M.-G."/>
        </authorList>
    </citation>
    <scope>NUCLEOTIDE SEQUENCE [LARGE SCALE GENOMIC DNA]</scope>
    <source>
        <strain evidence="1 2">HYN0069</strain>
    </source>
</reference>
<organism evidence="1 2">
    <name type="scientific">Paragemmobacter aquarius</name>
    <dbReference type="NCBI Taxonomy" id="2169400"/>
    <lineage>
        <taxon>Bacteria</taxon>
        <taxon>Pseudomonadati</taxon>
        <taxon>Pseudomonadota</taxon>
        <taxon>Alphaproteobacteria</taxon>
        <taxon>Rhodobacterales</taxon>
        <taxon>Paracoccaceae</taxon>
        <taxon>Paragemmobacter</taxon>
    </lineage>
</organism>
<dbReference type="InterPro" id="IPR045661">
    <property type="entry name" value="DUF6389"/>
</dbReference>
<keyword evidence="2" id="KW-1185">Reference proteome</keyword>